<evidence type="ECO:0000313" key="1">
    <source>
        <dbReference type="EMBL" id="KKW20624.1"/>
    </source>
</evidence>
<comment type="caution">
    <text evidence="1">The sequence shown here is derived from an EMBL/GenBank/DDBJ whole genome shotgun (WGS) entry which is preliminary data.</text>
</comment>
<name>A0A0G1ZMK3_9BACT</name>
<proteinExistence type="predicted"/>
<gene>
    <name evidence="1" type="ORF">UY61_C0027G0003</name>
</gene>
<sequence>MAVQAASAQQFLTIDAIRDDIVIMKDGGFRLILMCSSLNFALKSADEQDAITYQYQNFLNSLDFPLQIVTLSRLLNIAPYIETLKSHQKEEDNEYVKIQIGEYIEFIQTLVGSANIMSKTFYAVISHSVSVIEQKGVIGSVLAAIGLGGNEKKGGRADASFEEHKLQLWQRVDTVIEGLKSFGVRSAPLNTEELVELFYGLYNPTEFEKSASIVE</sequence>
<dbReference type="EMBL" id="LCQQ01000027">
    <property type="protein sequence ID" value="KKW20624.1"/>
    <property type="molecule type" value="Genomic_DNA"/>
</dbReference>
<evidence type="ECO:0000313" key="2">
    <source>
        <dbReference type="Proteomes" id="UP000034201"/>
    </source>
</evidence>
<dbReference type="AlphaFoldDB" id="A0A0G1ZMK3"/>
<protein>
    <submittedName>
        <fullName evidence="1">Uncharacterized protein</fullName>
    </submittedName>
</protein>
<reference evidence="1 2" key="1">
    <citation type="journal article" date="2015" name="Nature">
        <title>rRNA introns, odd ribosomes, and small enigmatic genomes across a large radiation of phyla.</title>
        <authorList>
            <person name="Brown C.T."/>
            <person name="Hug L.A."/>
            <person name="Thomas B.C."/>
            <person name="Sharon I."/>
            <person name="Castelle C.J."/>
            <person name="Singh A."/>
            <person name="Wilkins M.J."/>
            <person name="Williams K.H."/>
            <person name="Banfield J.F."/>
        </authorList>
    </citation>
    <scope>NUCLEOTIDE SEQUENCE [LARGE SCALE GENOMIC DNA]</scope>
</reference>
<dbReference type="Proteomes" id="UP000034201">
    <property type="component" value="Unassembled WGS sequence"/>
</dbReference>
<accession>A0A0G1ZMK3</accession>
<organism evidence="1 2">
    <name type="scientific">Candidatus Adlerbacteria bacterium GW2011_GWC1_50_9</name>
    <dbReference type="NCBI Taxonomy" id="1618608"/>
    <lineage>
        <taxon>Bacteria</taxon>
        <taxon>Candidatus Adleribacteriota</taxon>
    </lineage>
</organism>